<reference evidence="4 5" key="1">
    <citation type="journal article" date="2012" name="J. Bacteriol.">
        <title>Complete genome sequence of Pelagibacterium halotolerans B2T.</title>
        <authorList>
            <person name="Huo Y.Y."/>
            <person name="Cheng H."/>
            <person name="Han X.F."/>
            <person name="Jiang X.W."/>
            <person name="Sun C."/>
            <person name="Zhang X.Q."/>
            <person name="Zhu X.F."/>
            <person name="Liu Y.F."/>
            <person name="Li P.F."/>
            <person name="Ni P.X."/>
            <person name="Wu M."/>
        </authorList>
    </citation>
    <scope>NUCLEOTIDE SEQUENCE [LARGE SCALE GENOMIC DNA]</scope>
    <source>
        <strain evidence="5">DSM 22347 / JCM 15775 / CGMCC 1.7692 / B2</strain>
    </source>
</reference>
<dbReference type="AlphaFoldDB" id="G4RDV8"/>
<gene>
    <name evidence="4" type="ordered locus">KKY_3888</name>
</gene>
<dbReference type="Proteomes" id="UP000008850">
    <property type="component" value="Chromosome"/>
</dbReference>
<protein>
    <recommendedName>
        <fullName evidence="3">KfrA N-terminal DNA-binding domain-containing protein</fullName>
    </recommendedName>
</protein>
<feature type="region of interest" description="Disordered" evidence="2">
    <location>
        <begin position="194"/>
        <end position="215"/>
    </location>
</feature>
<feature type="domain" description="KfrA N-terminal DNA-binding" evidence="3">
    <location>
        <begin position="12"/>
        <end position="121"/>
    </location>
</feature>
<organism evidence="4 5">
    <name type="scientific">Pelagibacterium halotolerans (strain DSM 22347 / JCM 15775 / CGMCC 1.7692 / B2)</name>
    <dbReference type="NCBI Taxonomy" id="1082931"/>
    <lineage>
        <taxon>Bacteria</taxon>
        <taxon>Pseudomonadati</taxon>
        <taxon>Pseudomonadota</taxon>
        <taxon>Alphaproteobacteria</taxon>
        <taxon>Hyphomicrobiales</taxon>
        <taxon>Devosiaceae</taxon>
        <taxon>Pelagibacterium</taxon>
    </lineage>
</organism>
<dbReference type="KEGG" id="phl:KKY_3888"/>
<feature type="coiled-coil region" evidence="1">
    <location>
        <begin position="137"/>
        <end position="171"/>
    </location>
</feature>
<evidence type="ECO:0000313" key="4">
    <source>
        <dbReference type="EMBL" id="AEQ53870.1"/>
    </source>
</evidence>
<evidence type="ECO:0000259" key="3">
    <source>
        <dbReference type="Pfam" id="PF11740"/>
    </source>
</evidence>
<dbReference type="Pfam" id="PF11740">
    <property type="entry name" value="KfrA_N"/>
    <property type="match status" value="1"/>
</dbReference>
<evidence type="ECO:0000256" key="2">
    <source>
        <dbReference type="SAM" id="MobiDB-lite"/>
    </source>
</evidence>
<accession>G4RDV8</accession>
<sequence>MEDELSAEIATLEKVKDAVERLHREGRKATANAVISAIGGGSKPTVLKHLQTLRKPAEAADDQMPSSVLDLAKPVIAEIFAQGIKAEELRQRESQERFHRVMGDLEAQIEEIAEAGEVLETANGRLTQKLEERTSNLATARRTIAEQQTHIERLQSDLTRLQSDLAQRNAAATEQITGLLDDLGTKIAGIAGRLESAPPVQADDKVKKENKEQEG</sequence>
<keyword evidence="1" id="KW-0175">Coiled coil</keyword>
<dbReference type="EMBL" id="CP003075">
    <property type="protein sequence ID" value="AEQ53870.1"/>
    <property type="molecule type" value="Genomic_DNA"/>
</dbReference>
<keyword evidence="5" id="KW-1185">Reference proteome</keyword>
<feature type="compositionally biased region" description="Basic and acidic residues" evidence="2">
    <location>
        <begin position="202"/>
        <end position="215"/>
    </location>
</feature>
<dbReference type="InterPro" id="IPR021104">
    <property type="entry name" value="KfrA_DNA-bd_N"/>
</dbReference>
<dbReference type="HOGENOM" id="CLU_1282213_0_0_5"/>
<feature type="coiled-coil region" evidence="1">
    <location>
        <begin position="2"/>
        <end position="32"/>
    </location>
</feature>
<evidence type="ECO:0000256" key="1">
    <source>
        <dbReference type="SAM" id="Coils"/>
    </source>
</evidence>
<evidence type="ECO:0000313" key="5">
    <source>
        <dbReference type="Proteomes" id="UP000008850"/>
    </source>
</evidence>
<name>G4RDV8_PELHB</name>
<proteinExistence type="predicted"/>